<dbReference type="AlphaFoldDB" id="A0A316YT78"/>
<evidence type="ECO:0000313" key="1">
    <source>
        <dbReference type="EMBL" id="PWN92246.1"/>
    </source>
</evidence>
<dbReference type="RefSeq" id="XP_025379444.1">
    <property type="nucleotide sequence ID" value="XM_025521323.1"/>
</dbReference>
<dbReference type="InParanoid" id="A0A316YT78"/>
<organism evidence="1 2">
    <name type="scientific">Acaromyces ingoldii</name>
    <dbReference type="NCBI Taxonomy" id="215250"/>
    <lineage>
        <taxon>Eukaryota</taxon>
        <taxon>Fungi</taxon>
        <taxon>Dikarya</taxon>
        <taxon>Basidiomycota</taxon>
        <taxon>Ustilaginomycotina</taxon>
        <taxon>Exobasidiomycetes</taxon>
        <taxon>Exobasidiales</taxon>
        <taxon>Cryptobasidiaceae</taxon>
        <taxon>Acaromyces</taxon>
    </lineage>
</organism>
<dbReference type="GeneID" id="37043239"/>
<proteinExistence type="predicted"/>
<accession>A0A316YT78</accession>
<protein>
    <submittedName>
        <fullName evidence="1">Uncharacterized protein</fullName>
    </submittedName>
</protein>
<name>A0A316YT78_9BASI</name>
<evidence type="ECO:0000313" key="2">
    <source>
        <dbReference type="Proteomes" id="UP000245768"/>
    </source>
</evidence>
<reference evidence="1 2" key="1">
    <citation type="journal article" date="2018" name="Mol. Biol. Evol.">
        <title>Broad Genomic Sampling Reveals a Smut Pathogenic Ancestry of the Fungal Clade Ustilaginomycotina.</title>
        <authorList>
            <person name="Kijpornyongpan T."/>
            <person name="Mondo S.J."/>
            <person name="Barry K."/>
            <person name="Sandor L."/>
            <person name="Lee J."/>
            <person name="Lipzen A."/>
            <person name="Pangilinan J."/>
            <person name="LaButti K."/>
            <person name="Hainaut M."/>
            <person name="Henrissat B."/>
            <person name="Grigoriev I.V."/>
            <person name="Spatafora J.W."/>
            <person name="Aime M.C."/>
        </authorList>
    </citation>
    <scope>NUCLEOTIDE SEQUENCE [LARGE SCALE GENOMIC DNA]</scope>
    <source>
        <strain evidence="1 2">MCA 4198</strain>
    </source>
</reference>
<dbReference type="EMBL" id="KZ819635">
    <property type="protein sequence ID" value="PWN92246.1"/>
    <property type="molecule type" value="Genomic_DNA"/>
</dbReference>
<dbReference type="Proteomes" id="UP000245768">
    <property type="component" value="Unassembled WGS sequence"/>
</dbReference>
<keyword evidence="2" id="KW-1185">Reference proteome</keyword>
<gene>
    <name evidence="1" type="ORF">FA10DRAFT_266038</name>
</gene>
<sequence>MPVPPADLFNNASTSTAPTTALELDLEKPLTVTRDSFLQGQIKVDKGLLEQEDVYIEITLCRNHEKWNYRRDGPSYPYWTVDLKSKAIIKTLWRARDGVLVHSHRPQLKHTADEGSRPLVSPLALAPSCPDEEDPDCSKAHFALLLDGGALECEELEHTWTKPVEREILVLSVCLRKASARLSMLGCDQVWSNLFKAGQRARSQDLRPVKTKYINRAQARSVVFVPAKACCDQLPTPYSHYRRDILL</sequence>